<name>A0A419QFP1_CLOSI</name>
<reference evidence="1 2" key="2">
    <citation type="journal article" date="2021" name="Genomics">
        <title>High-quality reference genome for Clonorchis sinensis.</title>
        <authorList>
            <person name="Young N.D."/>
            <person name="Stroehlein A.J."/>
            <person name="Kinkar L."/>
            <person name="Wang T."/>
            <person name="Sohn W.M."/>
            <person name="Chang B.C.H."/>
            <person name="Kaur P."/>
            <person name="Weisz D."/>
            <person name="Dudchenko O."/>
            <person name="Aiden E.L."/>
            <person name="Korhonen P.K."/>
            <person name="Gasser R.B."/>
        </authorList>
    </citation>
    <scope>NUCLEOTIDE SEQUENCE [LARGE SCALE GENOMIC DNA]</scope>
    <source>
        <strain evidence="1">Cs-k2</strain>
    </source>
</reference>
<dbReference type="InParanoid" id="A0A419QFP1"/>
<proteinExistence type="predicted"/>
<evidence type="ECO:0000313" key="2">
    <source>
        <dbReference type="Proteomes" id="UP000286415"/>
    </source>
</evidence>
<dbReference type="EMBL" id="NIRI02000013">
    <property type="protein sequence ID" value="KAG5452994.1"/>
    <property type="molecule type" value="Genomic_DNA"/>
</dbReference>
<dbReference type="AlphaFoldDB" id="A0A419QFP1"/>
<gene>
    <name evidence="1" type="ORF">CSKR_110357</name>
</gene>
<keyword evidence="2" id="KW-1185">Reference proteome</keyword>
<protein>
    <submittedName>
        <fullName evidence="1">Uncharacterized protein</fullName>
    </submittedName>
</protein>
<feature type="non-terminal residue" evidence="1">
    <location>
        <position position="225"/>
    </location>
</feature>
<evidence type="ECO:0000313" key="1">
    <source>
        <dbReference type="EMBL" id="KAG5452994.1"/>
    </source>
</evidence>
<sequence length="225" mass="25196">MTRTPLTSTWHEFICICAIHGCTWAGILSWYPYLDRRTIRVLNQSLWLKSLTARQRCLAGNANALPFLRNRLPYVPTPNLEDQETVFIRPLAIDQPGMKDSVSVAGTPQVAEVRKPSHHAKRLTRTSRNNQVEQFASSFRIFQFLDPSDSASLPICTDTQFHLTLNDALGRDGSSGLGNLAVSQPSCFLQAAWEIGTGRVLQLNQLSDFFYLPCIIHTVGTSETF</sequence>
<organism evidence="1 2">
    <name type="scientific">Clonorchis sinensis</name>
    <name type="common">Chinese liver fluke</name>
    <dbReference type="NCBI Taxonomy" id="79923"/>
    <lineage>
        <taxon>Eukaryota</taxon>
        <taxon>Metazoa</taxon>
        <taxon>Spiralia</taxon>
        <taxon>Lophotrochozoa</taxon>
        <taxon>Platyhelminthes</taxon>
        <taxon>Trematoda</taxon>
        <taxon>Digenea</taxon>
        <taxon>Opisthorchiida</taxon>
        <taxon>Opisthorchiata</taxon>
        <taxon>Opisthorchiidae</taxon>
        <taxon>Clonorchis</taxon>
    </lineage>
</organism>
<dbReference type="Proteomes" id="UP000286415">
    <property type="component" value="Unassembled WGS sequence"/>
</dbReference>
<reference evidence="1 2" key="1">
    <citation type="journal article" date="2018" name="Biotechnol. Adv.">
        <title>Improved genomic resources and new bioinformatic workflow for the carcinogenic parasite Clonorchis sinensis: Biotechnological implications.</title>
        <authorList>
            <person name="Wang D."/>
            <person name="Korhonen P.K."/>
            <person name="Gasser R.B."/>
            <person name="Young N.D."/>
        </authorList>
    </citation>
    <scope>NUCLEOTIDE SEQUENCE [LARGE SCALE GENOMIC DNA]</scope>
    <source>
        <strain evidence="1">Cs-k2</strain>
    </source>
</reference>
<comment type="caution">
    <text evidence="1">The sequence shown here is derived from an EMBL/GenBank/DDBJ whole genome shotgun (WGS) entry which is preliminary data.</text>
</comment>
<accession>A0A419QFP1</accession>